<keyword evidence="2" id="KW-1185">Reference proteome</keyword>
<accession>A0ABR7FSV1</accession>
<evidence type="ECO:0000313" key="1">
    <source>
        <dbReference type="EMBL" id="MBC5678214.1"/>
    </source>
</evidence>
<dbReference type="Proteomes" id="UP000635828">
    <property type="component" value="Unassembled WGS sequence"/>
</dbReference>
<evidence type="ECO:0008006" key="3">
    <source>
        <dbReference type="Google" id="ProtNLM"/>
    </source>
</evidence>
<proteinExistence type="predicted"/>
<dbReference type="RefSeq" id="WP_186992487.1">
    <property type="nucleotide sequence ID" value="NZ_JACOOS010000013.1"/>
</dbReference>
<gene>
    <name evidence="1" type="ORF">H8S22_11560</name>
</gene>
<protein>
    <recommendedName>
        <fullName evidence="3">Uracil-DNA glycosylase</fullName>
    </recommendedName>
</protein>
<dbReference type="EMBL" id="JACOOS010000013">
    <property type="protein sequence ID" value="MBC5678214.1"/>
    <property type="molecule type" value="Genomic_DNA"/>
</dbReference>
<sequence>MKAALIIDMPEYCHGCKFWFAKATDPVRYRCMAAQKYIENLGSKPNWCPLRELPEKKTEVKERKCEGSTKGTWKVPVPENVGWNACLDEIMKQSLKFC</sequence>
<evidence type="ECO:0000313" key="2">
    <source>
        <dbReference type="Proteomes" id="UP000635828"/>
    </source>
</evidence>
<name>A0ABR7FSV1_9FIRM</name>
<comment type="caution">
    <text evidence="1">The sequence shown here is derived from an EMBL/GenBank/DDBJ whole genome shotgun (WGS) entry which is preliminary data.</text>
</comment>
<organism evidence="1 2">
    <name type="scientific">Anaerostipes hominis</name>
    <name type="common">ex Liu et al. 2021</name>
    <dbReference type="NCBI Taxonomy" id="2763018"/>
    <lineage>
        <taxon>Bacteria</taxon>
        <taxon>Bacillati</taxon>
        <taxon>Bacillota</taxon>
        <taxon>Clostridia</taxon>
        <taxon>Lachnospirales</taxon>
        <taxon>Lachnospiraceae</taxon>
        <taxon>Anaerostipes</taxon>
    </lineage>
</organism>
<reference evidence="1 2" key="1">
    <citation type="submission" date="2020-08" db="EMBL/GenBank/DDBJ databases">
        <title>Genome public.</title>
        <authorList>
            <person name="Liu C."/>
            <person name="Sun Q."/>
        </authorList>
    </citation>
    <scope>NUCLEOTIDE SEQUENCE [LARGE SCALE GENOMIC DNA]</scope>
    <source>
        <strain evidence="1 2">NSJ-7</strain>
    </source>
</reference>